<comment type="caution">
    <text evidence="1">The sequence shown here is derived from an EMBL/GenBank/DDBJ whole genome shotgun (WGS) entry which is preliminary data.</text>
</comment>
<dbReference type="PANTHER" id="PTHR24159">
    <property type="match status" value="1"/>
</dbReference>
<dbReference type="EMBL" id="JAPFFF010000001">
    <property type="protein sequence ID" value="KAK8899336.1"/>
    <property type="molecule type" value="Genomic_DNA"/>
</dbReference>
<gene>
    <name evidence="1" type="ORF">M9Y10_001650</name>
</gene>
<keyword evidence="2" id="KW-1185">Reference proteome</keyword>
<evidence type="ECO:0008006" key="3">
    <source>
        <dbReference type="Google" id="ProtNLM"/>
    </source>
</evidence>
<sequence>MKFLKFNSLPFKKKKKKKNSQYGYRNEFTDEELDEYKITGYCPQKIYQIIKKDDLEMFTETITETQSMTLEFNKKIPILAYERNPDVSYNNETDISCLNLAAFYGSEQIFNYILMNLNHPQIEYVTLRMAFMGGNITIIRKCIDMIKMTIAY</sequence>
<accession>A0ABR2L7K9</accession>
<dbReference type="Proteomes" id="UP001470230">
    <property type="component" value="Unassembled WGS sequence"/>
</dbReference>
<proteinExistence type="predicted"/>
<evidence type="ECO:0000313" key="1">
    <source>
        <dbReference type="EMBL" id="KAK8899336.1"/>
    </source>
</evidence>
<dbReference type="InterPro" id="IPR036770">
    <property type="entry name" value="Ankyrin_rpt-contain_sf"/>
</dbReference>
<dbReference type="PANTHER" id="PTHR24159:SF5">
    <property type="entry name" value="ANK_REP_REGION DOMAIN-CONTAINING PROTEIN"/>
    <property type="match status" value="1"/>
</dbReference>
<protein>
    <recommendedName>
        <fullName evidence="3">DUF3447 domain-containing protein</fullName>
    </recommendedName>
</protein>
<evidence type="ECO:0000313" key="2">
    <source>
        <dbReference type="Proteomes" id="UP001470230"/>
    </source>
</evidence>
<reference evidence="1 2" key="1">
    <citation type="submission" date="2024-04" db="EMBL/GenBank/DDBJ databases">
        <title>Tritrichomonas musculus Genome.</title>
        <authorList>
            <person name="Alves-Ferreira E."/>
            <person name="Grigg M."/>
            <person name="Lorenzi H."/>
            <person name="Galac M."/>
        </authorList>
    </citation>
    <scope>NUCLEOTIDE SEQUENCE [LARGE SCALE GENOMIC DNA]</scope>
    <source>
        <strain evidence="1 2">EAF2021</strain>
    </source>
</reference>
<name>A0ABR2L7K9_9EUKA</name>
<organism evidence="1 2">
    <name type="scientific">Tritrichomonas musculus</name>
    <dbReference type="NCBI Taxonomy" id="1915356"/>
    <lineage>
        <taxon>Eukaryota</taxon>
        <taxon>Metamonada</taxon>
        <taxon>Parabasalia</taxon>
        <taxon>Tritrichomonadida</taxon>
        <taxon>Tritrichomonadidae</taxon>
        <taxon>Tritrichomonas</taxon>
    </lineage>
</organism>
<dbReference type="SUPFAM" id="SSF48403">
    <property type="entry name" value="Ankyrin repeat"/>
    <property type="match status" value="1"/>
</dbReference>